<reference evidence="2" key="1">
    <citation type="submission" date="2012-01" db="EMBL/GenBank/DDBJ databases">
        <title>The Genome Sequence of Treponema denticola H-22.</title>
        <authorList>
            <consortium name="The Broad Institute Genome Sequencing Platform"/>
            <person name="Earl A."/>
            <person name="Ward D."/>
            <person name="Feldgarden M."/>
            <person name="Gevers D."/>
            <person name="Blanton J.M."/>
            <person name="Fenno C.J."/>
            <person name="Baranova O.V."/>
            <person name="Mathney J."/>
            <person name="Dewhirst F.E."/>
            <person name="Izard J."/>
            <person name="Young S.K."/>
            <person name="Zeng Q."/>
            <person name="Gargeya S."/>
            <person name="Fitzgerald M."/>
            <person name="Haas B."/>
            <person name="Abouelleil A."/>
            <person name="Alvarado L."/>
            <person name="Arachchi H.M."/>
            <person name="Berlin A."/>
            <person name="Chapman S.B."/>
            <person name="Gearin G."/>
            <person name="Goldberg J."/>
            <person name="Griggs A."/>
            <person name="Gujja S."/>
            <person name="Hansen M."/>
            <person name="Heiman D."/>
            <person name="Howarth C."/>
            <person name="Larimer J."/>
            <person name="Lui A."/>
            <person name="MacDonald P.J.P."/>
            <person name="McCowen C."/>
            <person name="Montmayeur A."/>
            <person name="Murphy C."/>
            <person name="Neiman D."/>
            <person name="Pearson M."/>
            <person name="Priest M."/>
            <person name="Roberts A."/>
            <person name="Saif S."/>
            <person name="Shea T."/>
            <person name="Sisk P."/>
            <person name="Stolte C."/>
            <person name="Sykes S."/>
            <person name="Wortman J."/>
            <person name="Nusbaum C."/>
            <person name="Birren B."/>
        </authorList>
    </citation>
    <scope>NUCLEOTIDE SEQUENCE [LARGE SCALE GENOMIC DNA]</scope>
    <source>
        <strain evidence="2">H-22</strain>
    </source>
</reference>
<dbReference type="InterPro" id="IPR000182">
    <property type="entry name" value="GNAT_dom"/>
</dbReference>
<dbReference type="CDD" id="cd04301">
    <property type="entry name" value="NAT_SF"/>
    <property type="match status" value="1"/>
</dbReference>
<dbReference type="GO" id="GO:0016747">
    <property type="term" value="F:acyltransferase activity, transferring groups other than amino-acyl groups"/>
    <property type="evidence" value="ECO:0007669"/>
    <property type="project" value="InterPro"/>
</dbReference>
<name>A0A0E2E2K7_TREDN</name>
<dbReference type="RefSeq" id="WP_002685987.1">
    <property type="nucleotide sequence ID" value="NZ_CM001795.1"/>
</dbReference>
<dbReference type="SUPFAM" id="SSF55729">
    <property type="entry name" value="Acyl-CoA N-acyltransferases (Nat)"/>
    <property type="match status" value="1"/>
</dbReference>
<gene>
    <name evidence="2" type="ORF">HMPREF9726_02459</name>
</gene>
<sequence length="284" mass="32934">MSIKSISLTDKIISQKEVKDFLQKANLNQGGNLIGLFDKEKIIGAGSLYTNSFHPYRDYINIHIDKGYRNEGLGSRLLKALKENSAKKRFQVMCSSGKEELIQFLLKEGFVLARRSYSFDLKKEAQNIFLSKETSIEFKNMQIKPLINLNSKEKEEFKKIFYFNYADTHKSINPLNKDICIKEFSNEILADCDEERSSCLISNNEVSAYVIVYIENLPEIGYLGGKTIEEIETYLNYFQVIINNLLNAYEQIYFEIDDTDYYAFPLMTALQINCKESYNTYILN</sequence>
<accession>A0A0E2E2K7</accession>
<dbReference type="HOGENOM" id="CLU_085384_0_0_12"/>
<dbReference type="Proteomes" id="UP000011705">
    <property type="component" value="Chromosome"/>
</dbReference>
<dbReference type="PROSITE" id="PS51186">
    <property type="entry name" value="GNAT"/>
    <property type="match status" value="1"/>
</dbReference>
<organism evidence="2">
    <name type="scientific">Treponema denticola H-22</name>
    <dbReference type="NCBI Taxonomy" id="999432"/>
    <lineage>
        <taxon>Bacteria</taxon>
        <taxon>Pseudomonadati</taxon>
        <taxon>Spirochaetota</taxon>
        <taxon>Spirochaetia</taxon>
        <taxon>Spirochaetales</taxon>
        <taxon>Treponemataceae</taxon>
        <taxon>Treponema</taxon>
    </lineage>
</organism>
<dbReference type="InterPro" id="IPR016181">
    <property type="entry name" value="Acyl_CoA_acyltransferase"/>
</dbReference>
<feature type="domain" description="N-acetyltransferase" evidence="1">
    <location>
        <begin position="1"/>
        <end position="126"/>
    </location>
</feature>
<proteinExistence type="predicted"/>
<dbReference type="AlphaFoldDB" id="A0A0E2E2K7"/>
<dbReference type="PATRIC" id="fig|999432.5.peg.2553"/>
<comment type="caution">
    <text evidence="2">The sequence shown here is derived from an EMBL/GenBank/DDBJ whole genome shotgun (WGS) entry which is preliminary data.</text>
</comment>
<evidence type="ECO:0000313" key="2">
    <source>
        <dbReference type="EMBL" id="EMB30774.1"/>
    </source>
</evidence>
<evidence type="ECO:0000259" key="1">
    <source>
        <dbReference type="PROSITE" id="PS51186"/>
    </source>
</evidence>
<dbReference type="EMBL" id="AGDV01000021">
    <property type="protein sequence ID" value="EMB30774.1"/>
    <property type="molecule type" value="Genomic_DNA"/>
</dbReference>
<dbReference type="Gene3D" id="3.40.630.30">
    <property type="match status" value="1"/>
</dbReference>
<protein>
    <recommendedName>
        <fullName evidence="1">N-acetyltransferase domain-containing protein</fullName>
    </recommendedName>
</protein>
<dbReference type="Pfam" id="PF00583">
    <property type="entry name" value="Acetyltransf_1"/>
    <property type="match status" value="1"/>
</dbReference>